<sequence length="464" mass="50646">VDICFAIQLGKLSPPAGPVMRGFLPSKSLFSRDGAYAAVGILGATVMPHRITFSPVQGDHIFNKPSISPGSKMEIGAWPHSISAIRSSLPFAISELVFSLITLALFVNSAILIVAAHQFYGGNNDQDVSDLFVAYNMLSIQVGKAAGTLFAVALLFSSFSSSVVATLAGQIVSEGYLSWKVKPWLRRLITRLLAIVPSIAIVSTLGRAGIGSLLLASQAVLSILLPFAVFPLVYFTGNARIMNVKEGTEGNVTEGQFVSHMVVRVFGWLFASAILILNIKLLQHASLVINHKTSAHQTELRSNKQNLVHSTVDNTDPRTRMESECERGTNVSKLLLPVDALVQNEVYKTAKDPERNQLIASTCAWSRSLEIEARLDHISCKARFADAKSKYSRNNQPKRPGRKDLETRDERKVGITCLGLGSAGYIVTLHDCIQRLLQDCPHGGLIAEAEEEGFSNYRVLYRQV</sequence>
<dbReference type="Pfam" id="PF01566">
    <property type="entry name" value="Nramp"/>
    <property type="match status" value="1"/>
</dbReference>
<keyword evidence="7" id="KW-1185">Reference proteome</keyword>
<evidence type="ECO:0000313" key="6">
    <source>
        <dbReference type="EMBL" id="PRP73668.1"/>
    </source>
</evidence>
<evidence type="ECO:0000256" key="3">
    <source>
        <dbReference type="ARBA" id="ARBA00022989"/>
    </source>
</evidence>
<comment type="subcellular location">
    <subcellularLocation>
        <location evidence="1">Membrane</location>
        <topology evidence="1">Multi-pass membrane protein</topology>
    </subcellularLocation>
</comment>
<name>A0A2P6MPL5_9EUKA</name>
<organism evidence="6 7">
    <name type="scientific">Planoprotostelium fungivorum</name>
    <dbReference type="NCBI Taxonomy" id="1890364"/>
    <lineage>
        <taxon>Eukaryota</taxon>
        <taxon>Amoebozoa</taxon>
        <taxon>Evosea</taxon>
        <taxon>Variosea</taxon>
        <taxon>Cavosteliida</taxon>
        <taxon>Cavosteliaceae</taxon>
        <taxon>Planoprotostelium</taxon>
    </lineage>
</organism>
<accession>A0A2P6MPL5</accession>
<protein>
    <submittedName>
        <fullName evidence="6">Manganese transporter pdt1</fullName>
    </submittedName>
</protein>
<dbReference type="NCBIfam" id="NF037982">
    <property type="entry name" value="Nramp_1"/>
    <property type="match status" value="1"/>
</dbReference>
<evidence type="ECO:0000256" key="1">
    <source>
        <dbReference type="ARBA" id="ARBA00004141"/>
    </source>
</evidence>
<dbReference type="GO" id="GO:0034755">
    <property type="term" value="P:iron ion transmembrane transport"/>
    <property type="evidence" value="ECO:0007669"/>
    <property type="project" value="TreeGrafter"/>
</dbReference>
<gene>
    <name evidence="6" type="ORF">PROFUN_16726</name>
</gene>
<dbReference type="OrthoDB" id="409173at2759"/>
<evidence type="ECO:0000256" key="2">
    <source>
        <dbReference type="ARBA" id="ARBA00022692"/>
    </source>
</evidence>
<feature type="transmembrane region" description="Helical" evidence="5">
    <location>
        <begin position="188"/>
        <end position="210"/>
    </location>
</feature>
<keyword evidence="2 5" id="KW-0812">Transmembrane</keyword>
<evidence type="ECO:0000256" key="4">
    <source>
        <dbReference type="ARBA" id="ARBA00023136"/>
    </source>
</evidence>
<dbReference type="GO" id="GO:0015086">
    <property type="term" value="F:cadmium ion transmembrane transporter activity"/>
    <property type="evidence" value="ECO:0007669"/>
    <property type="project" value="TreeGrafter"/>
</dbReference>
<dbReference type="PANTHER" id="PTHR11706:SF101">
    <property type="entry name" value="MANGANESE TRANSPORTER SMF1"/>
    <property type="match status" value="1"/>
</dbReference>
<dbReference type="Proteomes" id="UP000241769">
    <property type="component" value="Unassembled WGS sequence"/>
</dbReference>
<feature type="transmembrane region" description="Helical" evidence="5">
    <location>
        <begin position="145"/>
        <end position="168"/>
    </location>
</feature>
<feature type="transmembrane region" description="Helical" evidence="5">
    <location>
        <begin position="257"/>
        <end position="277"/>
    </location>
</feature>
<dbReference type="AlphaFoldDB" id="A0A2P6MPL5"/>
<dbReference type="GO" id="GO:0030026">
    <property type="term" value="P:intracellular manganese ion homeostasis"/>
    <property type="evidence" value="ECO:0007669"/>
    <property type="project" value="TreeGrafter"/>
</dbReference>
<dbReference type="GO" id="GO:0005384">
    <property type="term" value="F:manganese ion transmembrane transporter activity"/>
    <property type="evidence" value="ECO:0007669"/>
    <property type="project" value="TreeGrafter"/>
</dbReference>
<comment type="caution">
    <text evidence="6">The sequence shown here is derived from an EMBL/GenBank/DDBJ whole genome shotgun (WGS) entry which is preliminary data.</text>
</comment>
<dbReference type="GO" id="GO:0005886">
    <property type="term" value="C:plasma membrane"/>
    <property type="evidence" value="ECO:0007669"/>
    <property type="project" value="TreeGrafter"/>
</dbReference>
<feature type="transmembrane region" description="Helical" evidence="5">
    <location>
        <begin position="216"/>
        <end position="236"/>
    </location>
</feature>
<evidence type="ECO:0000313" key="7">
    <source>
        <dbReference type="Proteomes" id="UP000241769"/>
    </source>
</evidence>
<dbReference type="STRING" id="1890364.A0A2P6MPL5"/>
<feature type="transmembrane region" description="Helical" evidence="5">
    <location>
        <begin position="96"/>
        <end position="120"/>
    </location>
</feature>
<keyword evidence="3 5" id="KW-1133">Transmembrane helix</keyword>
<proteinExistence type="predicted"/>
<keyword evidence="4 5" id="KW-0472">Membrane</keyword>
<dbReference type="InParanoid" id="A0A2P6MPL5"/>
<dbReference type="PRINTS" id="PR00447">
    <property type="entry name" value="NATRESASSCMP"/>
</dbReference>
<dbReference type="EMBL" id="MDYQ01000579">
    <property type="protein sequence ID" value="PRP73668.1"/>
    <property type="molecule type" value="Genomic_DNA"/>
</dbReference>
<evidence type="ECO:0000256" key="5">
    <source>
        <dbReference type="SAM" id="Phobius"/>
    </source>
</evidence>
<reference evidence="6 7" key="1">
    <citation type="journal article" date="2018" name="Genome Biol. Evol.">
        <title>Multiple Roots of Fruiting Body Formation in Amoebozoa.</title>
        <authorList>
            <person name="Hillmann F."/>
            <person name="Forbes G."/>
            <person name="Novohradska S."/>
            <person name="Ferling I."/>
            <person name="Riege K."/>
            <person name="Groth M."/>
            <person name="Westermann M."/>
            <person name="Marz M."/>
            <person name="Spaller T."/>
            <person name="Winckler T."/>
            <person name="Schaap P."/>
            <person name="Glockner G."/>
        </authorList>
    </citation>
    <scope>NUCLEOTIDE SEQUENCE [LARGE SCALE GENOMIC DNA]</scope>
    <source>
        <strain evidence="6 7">Jena</strain>
    </source>
</reference>
<feature type="non-terminal residue" evidence="6">
    <location>
        <position position="1"/>
    </location>
</feature>
<dbReference type="PANTHER" id="PTHR11706">
    <property type="entry name" value="SOLUTE CARRIER PROTEIN FAMILY 11 MEMBER"/>
    <property type="match status" value="1"/>
</dbReference>
<dbReference type="InterPro" id="IPR001046">
    <property type="entry name" value="NRAMP_fam"/>
</dbReference>